<dbReference type="GO" id="GO:0004623">
    <property type="term" value="F:phospholipase A2 activity"/>
    <property type="evidence" value="ECO:0007669"/>
    <property type="project" value="UniProtKB-EC"/>
</dbReference>
<dbReference type="PROSITE" id="PS01098">
    <property type="entry name" value="LIPASE_GDSL_SER"/>
    <property type="match status" value="1"/>
</dbReference>
<dbReference type="EC" id="3.1.1.4" evidence="4"/>
<evidence type="ECO:0000256" key="5">
    <source>
        <dbReference type="ARBA" id="ARBA00013279"/>
    </source>
</evidence>
<evidence type="ECO:0000256" key="47">
    <source>
        <dbReference type="SAM" id="SignalP"/>
    </source>
</evidence>
<dbReference type="GO" id="GO:0016324">
    <property type="term" value="C:apical plasma membrane"/>
    <property type="evidence" value="ECO:0007669"/>
    <property type="project" value="UniProtKB-SubCell"/>
</dbReference>
<comment type="catalytic activity">
    <reaction evidence="31">
        <text>a 1-O-alkyl-2-acyl-sn-glycero-3-phosphocholine + H2O = a 1-O-alkyl-sn-glycero-3-phosphocholine + a fatty acid + H(+)</text>
        <dbReference type="Rhea" id="RHEA:36231"/>
        <dbReference type="ChEBI" id="CHEBI:15377"/>
        <dbReference type="ChEBI" id="CHEBI:15378"/>
        <dbReference type="ChEBI" id="CHEBI:28868"/>
        <dbReference type="ChEBI" id="CHEBI:30909"/>
        <dbReference type="ChEBI" id="CHEBI:36702"/>
        <dbReference type="EC" id="3.1.1.4"/>
    </reaction>
    <physiologicalReaction direction="left-to-right" evidence="31">
        <dbReference type="Rhea" id="RHEA:36232"/>
    </physiologicalReaction>
</comment>
<evidence type="ECO:0000256" key="32">
    <source>
        <dbReference type="ARBA" id="ARBA00048058"/>
    </source>
</evidence>
<comment type="catalytic activity">
    <reaction evidence="36">
        <text>1,2,3-tri-(9Z-octadecenoyl)-glycerol + H2O = di-(9Z)-octadecenoylglycerol + (9Z)-octadecenoate + H(+)</text>
        <dbReference type="Rhea" id="RHEA:38575"/>
        <dbReference type="ChEBI" id="CHEBI:15377"/>
        <dbReference type="ChEBI" id="CHEBI:15378"/>
        <dbReference type="ChEBI" id="CHEBI:30823"/>
        <dbReference type="ChEBI" id="CHEBI:53753"/>
        <dbReference type="ChEBI" id="CHEBI:75945"/>
    </reaction>
    <physiologicalReaction direction="left-to-right" evidence="36">
        <dbReference type="Rhea" id="RHEA:38576"/>
    </physiologicalReaction>
</comment>
<comment type="catalytic activity">
    <reaction evidence="32">
        <text>1,2-di-(9Z-octadecenoyl)-sn-glycero-3-phosphocholine + H2O = 1-(9Z-octadecenoyl)-sn-glycero-3-phosphocholine + (9Z)-octadecenoate + H(+)</text>
        <dbReference type="Rhea" id="RHEA:40923"/>
        <dbReference type="ChEBI" id="CHEBI:15377"/>
        <dbReference type="ChEBI" id="CHEBI:15378"/>
        <dbReference type="ChEBI" id="CHEBI:28610"/>
        <dbReference type="ChEBI" id="CHEBI:30823"/>
        <dbReference type="ChEBI" id="CHEBI:74669"/>
    </reaction>
    <physiologicalReaction direction="left-to-right" evidence="32">
        <dbReference type="Rhea" id="RHEA:40924"/>
    </physiologicalReaction>
</comment>
<evidence type="ECO:0000256" key="18">
    <source>
        <dbReference type="ARBA" id="ARBA00023408"/>
    </source>
</evidence>
<evidence type="ECO:0000256" key="8">
    <source>
        <dbReference type="ARBA" id="ARBA00022692"/>
    </source>
</evidence>
<dbReference type="Gene3D" id="3.40.50.1110">
    <property type="entry name" value="SGNH hydrolase"/>
    <property type="match status" value="1"/>
</dbReference>
<comment type="catalytic activity">
    <reaction evidence="28">
        <text>1-hexadecanoyl-2-(9Z)-octadecenoyl-3-octadecanoyl-sn-glycerol + H2O = 1-hexadecanoyl-2-(9Z-octadecenoyl)-sn-glycerol + octadecanoate + H(+)</text>
        <dbReference type="Rhea" id="RHEA:41111"/>
        <dbReference type="ChEBI" id="CHEBI:15377"/>
        <dbReference type="ChEBI" id="CHEBI:15378"/>
        <dbReference type="ChEBI" id="CHEBI:25629"/>
        <dbReference type="ChEBI" id="CHEBI:75466"/>
        <dbReference type="ChEBI" id="CHEBI:77623"/>
    </reaction>
    <physiologicalReaction direction="left-to-right" evidence="28">
        <dbReference type="Rhea" id="RHEA:41112"/>
    </physiologicalReaction>
</comment>
<evidence type="ECO:0000256" key="30">
    <source>
        <dbReference type="ARBA" id="ARBA00048015"/>
    </source>
</evidence>
<accession>A0A914DYR3</accession>
<dbReference type="CDD" id="cd01824">
    <property type="entry name" value="Phospholipase_B_like"/>
    <property type="match status" value="1"/>
</dbReference>
<dbReference type="PANTHER" id="PTHR21325:SF31">
    <property type="entry name" value="GH22081P-RELATED"/>
    <property type="match status" value="1"/>
</dbReference>
<evidence type="ECO:0000256" key="35">
    <source>
        <dbReference type="ARBA" id="ARBA00048374"/>
    </source>
</evidence>
<evidence type="ECO:0000256" key="20">
    <source>
        <dbReference type="ARBA" id="ARBA00029723"/>
    </source>
</evidence>
<comment type="catalytic activity">
    <reaction evidence="27">
        <text>1-(9Z-octadecenoyl)-glycerol + H2O = glycerol + (9Z)-octadecenoate + H(+)</text>
        <dbReference type="Rhea" id="RHEA:38487"/>
        <dbReference type="ChEBI" id="CHEBI:15377"/>
        <dbReference type="ChEBI" id="CHEBI:15378"/>
        <dbReference type="ChEBI" id="CHEBI:17754"/>
        <dbReference type="ChEBI" id="CHEBI:30823"/>
        <dbReference type="ChEBI" id="CHEBI:75342"/>
    </reaction>
    <physiologicalReaction direction="left-to-right" evidence="27">
        <dbReference type="Rhea" id="RHEA:38488"/>
    </physiologicalReaction>
</comment>
<evidence type="ECO:0000256" key="13">
    <source>
        <dbReference type="ARBA" id="ARBA00023098"/>
    </source>
</evidence>
<evidence type="ECO:0000256" key="39">
    <source>
        <dbReference type="ARBA" id="ARBA00048656"/>
    </source>
</evidence>
<proteinExistence type="inferred from homology"/>
<evidence type="ECO:0000256" key="22">
    <source>
        <dbReference type="ARBA" id="ARBA00031485"/>
    </source>
</evidence>
<dbReference type="AlphaFoldDB" id="A0A914DYR3"/>
<keyword evidence="16" id="KW-1208">Phospholipid metabolism</keyword>
<dbReference type="InterPro" id="IPR008265">
    <property type="entry name" value="Lipase_GDSL_AS"/>
</dbReference>
<keyword evidence="12" id="KW-1133">Transmembrane helix</keyword>
<comment type="catalytic activity">
    <reaction evidence="46">
        <text>2-(9Z-octadecenoyl)-glycerol + H2O = glycerol + (9Z)-octadecenoate + H(+)</text>
        <dbReference type="Rhea" id="RHEA:38491"/>
        <dbReference type="ChEBI" id="CHEBI:15377"/>
        <dbReference type="ChEBI" id="CHEBI:15378"/>
        <dbReference type="ChEBI" id="CHEBI:17754"/>
        <dbReference type="ChEBI" id="CHEBI:30823"/>
        <dbReference type="ChEBI" id="CHEBI:73990"/>
    </reaction>
    <physiologicalReaction direction="left-to-right" evidence="46">
        <dbReference type="Rhea" id="RHEA:38492"/>
    </physiologicalReaction>
</comment>
<keyword evidence="8" id="KW-0812">Transmembrane</keyword>
<dbReference type="SUPFAM" id="SSF52266">
    <property type="entry name" value="SGNH hydrolase"/>
    <property type="match status" value="1"/>
</dbReference>
<dbReference type="GO" id="GO:0004806">
    <property type="term" value="F:triacylglycerol lipase activity"/>
    <property type="evidence" value="ECO:0007669"/>
    <property type="project" value="UniProtKB-EC"/>
</dbReference>
<dbReference type="EC" id="3.1.1.3" evidence="5"/>
<keyword evidence="7" id="KW-1003">Cell membrane</keyword>
<dbReference type="FunFam" id="3.40.50.1110:FF:000005">
    <property type="entry name" value="Phospholipase B1"/>
    <property type="match status" value="1"/>
</dbReference>
<evidence type="ECO:0000256" key="10">
    <source>
        <dbReference type="ARBA" id="ARBA00022737"/>
    </source>
</evidence>
<dbReference type="InterPro" id="IPR038885">
    <property type="entry name" value="PLB1"/>
</dbReference>
<comment type="catalytic activity">
    <reaction evidence="33">
        <text>1,2-dihexadecanoyl-sn-glycero-3-phosphocholine + H2O = 1-hexadecanoyl-sn-glycero-3-phosphocholine + hexadecanoate + H(+)</text>
        <dbReference type="Rhea" id="RHEA:41223"/>
        <dbReference type="ChEBI" id="CHEBI:7896"/>
        <dbReference type="ChEBI" id="CHEBI:15377"/>
        <dbReference type="ChEBI" id="CHEBI:15378"/>
        <dbReference type="ChEBI" id="CHEBI:72998"/>
        <dbReference type="ChEBI" id="CHEBI:72999"/>
    </reaction>
    <physiologicalReaction direction="left-to-right" evidence="33">
        <dbReference type="Rhea" id="RHEA:41224"/>
    </physiologicalReaction>
</comment>
<evidence type="ECO:0000256" key="26">
    <source>
        <dbReference type="ARBA" id="ARBA00047363"/>
    </source>
</evidence>
<keyword evidence="11" id="KW-0378">Hydrolase</keyword>
<evidence type="ECO:0000256" key="33">
    <source>
        <dbReference type="ARBA" id="ARBA00048227"/>
    </source>
</evidence>
<evidence type="ECO:0000256" key="38">
    <source>
        <dbReference type="ARBA" id="ARBA00048613"/>
    </source>
</evidence>
<evidence type="ECO:0000256" key="3">
    <source>
        <dbReference type="ARBA" id="ARBA00013274"/>
    </source>
</evidence>
<comment type="catalytic activity">
    <reaction evidence="29">
        <text>2,3-di-(9Z)-octadecenoyl-sn-glycerol + H2O = 3-(9Z-octadecenoyl)-sn-glycerol + (9Z)-octadecenoate + H(+)</text>
        <dbReference type="Rhea" id="RHEA:42604"/>
        <dbReference type="ChEBI" id="CHEBI:15377"/>
        <dbReference type="ChEBI" id="CHEBI:15378"/>
        <dbReference type="ChEBI" id="CHEBI:30823"/>
        <dbReference type="ChEBI" id="CHEBI:75824"/>
        <dbReference type="ChEBI" id="CHEBI:75938"/>
    </reaction>
    <physiologicalReaction direction="left-to-right" evidence="29">
        <dbReference type="Rhea" id="RHEA:42605"/>
    </physiologicalReaction>
</comment>
<comment type="catalytic activity">
    <reaction evidence="25">
        <text>1-hexadecanoyl-2-(9Z)-octadecenoyl-3-octadecanoyl-sn-glycerol + H2O = 2-(9Z-octadecenoyl)-3-octadecanoyl-sn-glycerol + hexadecanoate + H(+)</text>
        <dbReference type="Rhea" id="RHEA:41107"/>
        <dbReference type="ChEBI" id="CHEBI:7896"/>
        <dbReference type="ChEBI" id="CHEBI:15377"/>
        <dbReference type="ChEBI" id="CHEBI:15378"/>
        <dbReference type="ChEBI" id="CHEBI:75558"/>
        <dbReference type="ChEBI" id="CHEBI:77623"/>
    </reaction>
    <physiologicalReaction direction="left-to-right" evidence="25">
        <dbReference type="Rhea" id="RHEA:41108"/>
    </physiologicalReaction>
</comment>
<evidence type="ECO:0000256" key="7">
    <source>
        <dbReference type="ARBA" id="ARBA00022475"/>
    </source>
</evidence>
<evidence type="ECO:0000256" key="31">
    <source>
        <dbReference type="ARBA" id="ARBA00048049"/>
    </source>
</evidence>
<evidence type="ECO:0000256" key="40">
    <source>
        <dbReference type="ARBA" id="ARBA00048699"/>
    </source>
</evidence>
<name>A0A914DYR3_9BILA</name>
<keyword evidence="10" id="KW-0677">Repeat</keyword>
<evidence type="ECO:0000256" key="19">
    <source>
        <dbReference type="ARBA" id="ARBA00023422"/>
    </source>
</evidence>
<evidence type="ECO:0000256" key="24">
    <source>
        <dbReference type="ARBA" id="ARBA00045916"/>
    </source>
</evidence>
<keyword evidence="13" id="KW-0443">Lipid metabolism</keyword>
<protein>
    <recommendedName>
        <fullName evidence="6">Phospholipase B1, membrane-associated</fullName>
        <ecNumber evidence="5">3.1.1.3</ecNumber>
        <ecNumber evidence="4">3.1.1.4</ecNumber>
        <ecNumber evidence="3">3.1.1.5</ecNumber>
    </recommendedName>
    <alternativeName>
        <fullName evidence="20">Lysophospholipase</fullName>
    </alternativeName>
    <alternativeName>
        <fullName evidence="21">Phospholipase A2</fullName>
    </alternativeName>
    <alternativeName>
        <fullName evidence="23">Phospholipase B/lipase</fullName>
    </alternativeName>
    <alternativeName>
        <fullName evidence="22">Triacylglycerol lipase</fullName>
    </alternativeName>
</protein>
<evidence type="ECO:0000256" key="6">
    <source>
        <dbReference type="ARBA" id="ARBA00015133"/>
    </source>
</evidence>
<evidence type="ECO:0000256" key="2">
    <source>
        <dbReference type="ARBA" id="ARBA00009979"/>
    </source>
</evidence>
<comment type="catalytic activity">
    <reaction evidence="35">
        <text>1-octadecanoyl-2-(9Z,12Z)-octadecadienoyl-sn-glycerol + H2O = 1-octadecanoyl-sn-glycerol + (9Z,12Z)-octadecadienoate + H(+)</text>
        <dbReference type="Rhea" id="RHEA:40927"/>
        <dbReference type="ChEBI" id="CHEBI:15377"/>
        <dbReference type="ChEBI" id="CHEBI:15378"/>
        <dbReference type="ChEBI" id="CHEBI:30245"/>
        <dbReference type="ChEBI" id="CHEBI:75550"/>
        <dbReference type="ChEBI" id="CHEBI:77097"/>
    </reaction>
    <physiologicalReaction direction="left-to-right" evidence="35">
        <dbReference type="Rhea" id="RHEA:40928"/>
    </physiologicalReaction>
</comment>
<evidence type="ECO:0000313" key="49">
    <source>
        <dbReference type="WBParaSite" id="ACRNAN_scaffold485.g20413.t1"/>
    </source>
</evidence>
<comment type="catalytic activity">
    <reaction evidence="37">
        <text>a 1-acyl-sn-glycero-3-phosphocholine + H2O = sn-glycerol 3-phosphocholine + a fatty acid + H(+)</text>
        <dbReference type="Rhea" id="RHEA:15177"/>
        <dbReference type="ChEBI" id="CHEBI:15377"/>
        <dbReference type="ChEBI" id="CHEBI:15378"/>
        <dbReference type="ChEBI" id="CHEBI:16870"/>
        <dbReference type="ChEBI" id="CHEBI:28868"/>
        <dbReference type="ChEBI" id="CHEBI:58168"/>
        <dbReference type="EC" id="3.1.1.5"/>
    </reaction>
    <physiologicalReaction direction="left-to-right" evidence="37">
        <dbReference type="Rhea" id="RHEA:15178"/>
    </physiologicalReaction>
</comment>
<comment type="catalytic activity">
    <reaction evidence="43">
        <text>1-hexadecanoyl-2-(9Z)-octadecenoyl-3-octadecanoyl-sn-glycerol + H2O = 1-hexadecanoyl-3-octadecanoyl-sn-glycerol + (9Z)-octadecenoate + H(+)</text>
        <dbReference type="Rhea" id="RHEA:41103"/>
        <dbReference type="ChEBI" id="CHEBI:15377"/>
        <dbReference type="ChEBI" id="CHEBI:15378"/>
        <dbReference type="ChEBI" id="CHEBI:30823"/>
        <dbReference type="ChEBI" id="CHEBI:77623"/>
        <dbReference type="ChEBI" id="CHEBI:77624"/>
    </reaction>
    <physiologicalReaction direction="left-to-right" evidence="43">
        <dbReference type="Rhea" id="RHEA:41104"/>
    </physiologicalReaction>
</comment>
<comment type="similarity">
    <text evidence="2">Belongs to the 'GDSL' lipolytic enzyme family. Phospholipase B1 subfamily.</text>
</comment>
<dbReference type="InterPro" id="IPR001087">
    <property type="entry name" value="GDSL"/>
</dbReference>
<comment type="catalytic activity">
    <reaction evidence="34">
        <text>1-hexadecanoyl-2-(9Z,12Z-octadecadienoyl)-sn-glycero-3-phosphocholine + H2O = 2-(9Z,12Z-octadecadienoyl)-sn-glycero-3-phosphocholine + hexadecanoate + H(+)</text>
        <dbReference type="Rhea" id="RHEA:40971"/>
        <dbReference type="ChEBI" id="CHEBI:7896"/>
        <dbReference type="ChEBI" id="CHEBI:15377"/>
        <dbReference type="ChEBI" id="CHEBI:15378"/>
        <dbReference type="ChEBI" id="CHEBI:73002"/>
        <dbReference type="ChEBI" id="CHEBI:76084"/>
    </reaction>
    <physiologicalReaction direction="left-to-right" evidence="34">
        <dbReference type="Rhea" id="RHEA:40972"/>
    </physiologicalReaction>
</comment>
<evidence type="ECO:0000313" key="48">
    <source>
        <dbReference type="Proteomes" id="UP000887540"/>
    </source>
</evidence>
<comment type="catalytic activity">
    <reaction evidence="30">
        <text>1-hexadecanoyl-2-(9Z-octadecenoyl)-sn-glycero-3-phospho-(1'-sn-glycerol) + H2O = 1-hexadecanoyl-sn-glycero-3-phospho-(1'-sn-glycerol) + (9Z)-octadecenoate + H(+)</text>
        <dbReference type="Rhea" id="RHEA:40919"/>
        <dbReference type="ChEBI" id="CHEBI:15377"/>
        <dbReference type="ChEBI" id="CHEBI:15378"/>
        <dbReference type="ChEBI" id="CHEBI:30823"/>
        <dbReference type="ChEBI" id="CHEBI:72841"/>
        <dbReference type="ChEBI" id="CHEBI:75158"/>
    </reaction>
    <physiologicalReaction direction="left-to-right" evidence="30">
        <dbReference type="Rhea" id="RHEA:40920"/>
    </physiologicalReaction>
</comment>
<evidence type="ECO:0000256" key="17">
    <source>
        <dbReference type="ARBA" id="ARBA00023369"/>
    </source>
</evidence>
<evidence type="ECO:0000256" key="4">
    <source>
        <dbReference type="ARBA" id="ARBA00013278"/>
    </source>
</evidence>
<comment type="catalytic activity">
    <reaction evidence="45">
        <text>1,3-di-(9Z-octadecenoyl)-glycerol + H2O = 1-(9Z-octadecenoyl)-glycerol + (9Z)-octadecenoate + H(+)</text>
        <dbReference type="Rhea" id="RHEA:39939"/>
        <dbReference type="ChEBI" id="CHEBI:15377"/>
        <dbReference type="ChEBI" id="CHEBI:15378"/>
        <dbReference type="ChEBI" id="CHEBI:30823"/>
        <dbReference type="ChEBI" id="CHEBI:75342"/>
        <dbReference type="ChEBI" id="CHEBI:75735"/>
    </reaction>
    <physiologicalReaction direction="left-to-right" evidence="45">
        <dbReference type="Rhea" id="RHEA:39940"/>
    </physiologicalReaction>
</comment>
<evidence type="ECO:0000256" key="41">
    <source>
        <dbReference type="ARBA" id="ARBA00048869"/>
    </source>
</evidence>
<evidence type="ECO:0000256" key="27">
    <source>
        <dbReference type="ARBA" id="ARBA00047438"/>
    </source>
</evidence>
<evidence type="ECO:0000256" key="14">
    <source>
        <dbReference type="ARBA" id="ARBA00023136"/>
    </source>
</evidence>
<feature type="signal peptide" evidence="47">
    <location>
        <begin position="1"/>
        <end position="18"/>
    </location>
</feature>
<comment type="subcellular location">
    <subcellularLocation>
        <location evidence="1">Apical cell membrane</location>
        <topology evidence="1">Single-pass type I membrane protein</topology>
    </subcellularLocation>
</comment>
<comment type="catalytic activity">
    <reaction evidence="18">
        <text>1-hexadecanoyl-2-(9Z,12Z-octadecadienoyl)-sn-glycero-3-phosphocholine + H2O = (9Z,12Z)-octadecadienoate + 1-hexadecanoyl-sn-glycero-3-phosphocholine + H(+)</text>
        <dbReference type="Rhea" id="RHEA:40811"/>
        <dbReference type="ChEBI" id="CHEBI:15377"/>
        <dbReference type="ChEBI" id="CHEBI:15378"/>
        <dbReference type="ChEBI" id="CHEBI:30245"/>
        <dbReference type="ChEBI" id="CHEBI:72998"/>
        <dbReference type="ChEBI" id="CHEBI:73002"/>
    </reaction>
    <physiologicalReaction direction="left-to-right" evidence="18">
        <dbReference type="Rhea" id="RHEA:40812"/>
    </physiologicalReaction>
</comment>
<keyword evidence="48" id="KW-1185">Reference proteome</keyword>
<evidence type="ECO:0000256" key="11">
    <source>
        <dbReference type="ARBA" id="ARBA00022801"/>
    </source>
</evidence>
<dbReference type="Proteomes" id="UP000887540">
    <property type="component" value="Unplaced"/>
</dbReference>
<comment type="catalytic activity">
    <reaction evidence="42">
        <text>1-O-hexadecyl-2-(9Z)-octadecenoyl-sn-glycero-3-phosphocholine + H2O = 1-O-hexadecyl-sn-glycero-3-phosphocholine + (9Z)-octadecenoate + H(+)</text>
        <dbReference type="Rhea" id="RHEA:40915"/>
        <dbReference type="ChEBI" id="CHEBI:15377"/>
        <dbReference type="ChEBI" id="CHEBI:15378"/>
        <dbReference type="ChEBI" id="CHEBI:30823"/>
        <dbReference type="ChEBI" id="CHEBI:34112"/>
        <dbReference type="ChEBI" id="CHEBI:64496"/>
    </reaction>
    <physiologicalReaction direction="left-to-right" evidence="42">
        <dbReference type="Rhea" id="RHEA:40916"/>
    </physiologicalReaction>
</comment>
<evidence type="ECO:0000256" key="15">
    <source>
        <dbReference type="ARBA" id="ARBA00023180"/>
    </source>
</evidence>
<dbReference type="InterPro" id="IPR036514">
    <property type="entry name" value="SGNH_hydro_sf"/>
</dbReference>
<comment type="function">
    <text evidence="24">Calcium-independent membrane-associated phospholipase that catalyzes complete diacylation of phospholipids by hydrolyzing both sn-1 and sn-2 fatty acyl chains attached to the glycerol backbone (phospholipase B activity). Has dual phospholipase and lysophospholipase activities toward diacylphospholipids. Preferentially cleaves sn-2 ester bonds over sn-1 bonds. Acts as a lipase toward glycerolipid substrates. Hydrolyzes fatty acyl chains of diacylglycerols with preference for the sn-2 position and of triacylglycerols with not positional selectivity. May also hydrolyze long chain retinyl esters such as retinyl palmitate. May contribute to digestion of dietary phospholipids, glycerolipids and retinoids, facilitating lipid absorption at the brush border.</text>
</comment>
<evidence type="ECO:0000256" key="21">
    <source>
        <dbReference type="ARBA" id="ARBA00031182"/>
    </source>
</evidence>
<keyword evidence="14" id="KW-0472">Membrane</keyword>
<evidence type="ECO:0000256" key="9">
    <source>
        <dbReference type="ARBA" id="ARBA00022729"/>
    </source>
</evidence>
<evidence type="ECO:0000256" key="42">
    <source>
        <dbReference type="ARBA" id="ARBA00048872"/>
    </source>
</evidence>
<evidence type="ECO:0000256" key="34">
    <source>
        <dbReference type="ARBA" id="ARBA00048362"/>
    </source>
</evidence>
<comment type="catalytic activity">
    <reaction evidence="44">
        <text>1,2-dihexadecanoyl-sn-glycero-3-phosphocholine + 2 H2O = sn-glycerol 3-phosphocholine + 2 hexadecanoate + 2 H(+)</text>
        <dbReference type="Rhea" id="RHEA:40975"/>
        <dbReference type="ChEBI" id="CHEBI:7896"/>
        <dbReference type="ChEBI" id="CHEBI:15377"/>
        <dbReference type="ChEBI" id="CHEBI:15378"/>
        <dbReference type="ChEBI" id="CHEBI:16870"/>
        <dbReference type="ChEBI" id="CHEBI:72999"/>
    </reaction>
    <physiologicalReaction direction="left-to-right" evidence="44">
        <dbReference type="Rhea" id="RHEA:40976"/>
    </physiologicalReaction>
</comment>
<dbReference type="WBParaSite" id="ACRNAN_scaffold485.g20413.t1">
    <property type="protein sequence ID" value="ACRNAN_scaffold485.g20413.t1"/>
    <property type="gene ID" value="ACRNAN_scaffold485.g20413"/>
</dbReference>
<reference evidence="49" key="1">
    <citation type="submission" date="2022-11" db="UniProtKB">
        <authorList>
            <consortium name="WormBaseParasite"/>
        </authorList>
    </citation>
    <scope>IDENTIFICATION</scope>
</reference>
<organism evidence="48 49">
    <name type="scientific">Acrobeloides nanus</name>
    <dbReference type="NCBI Taxonomy" id="290746"/>
    <lineage>
        <taxon>Eukaryota</taxon>
        <taxon>Metazoa</taxon>
        <taxon>Ecdysozoa</taxon>
        <taxon>Nematoda</taxon>
        <taxon>Chromadorea</taxon>
        <taxon>Rhabditida</taxon>
        <taxon>Tylenchina</taxon>
        <taxon>Cephalobomorpha</taxon>
        <taxon>Cephaloboidea</taxon>
        <taxon>Cephalobidae</taxon>
        <taxon>Acrobeloides</taxon>
    </lineage>
</organism>
<evidence type="ECO:0000256" key="1">
    <source>
        <dbReference type="ARBA" id="ARBA00004247"/>
    </source>
</evidence>
<evidence type="ECO:0000256" key="46">
    <source>
        <dbReference type="ARBA" id="ARBA00049461"/>
    </source>
</evidence>
<comment type="catalytic activity">
    <reaction evidence="26">
        <text>1,3-dihexadecanoyl-2-(9Z-octadecenoyl)glycerol + H2O = 1-hexadecanoyl-2-(9Z-octadecenoyl)-glycerol + hexadecanoate + H(+)</text>
        <dbReference type="Rhea" id="RHEA:40979"/>
        <dbReference type="ChEBI" id="CHEBI:7896"/>
        <dbReference type="ChEBI" id="CHEBI:15377"/>
        <dbReference type="ChEBI" id="CHEBI:15378"/>
        <dbReference type="ChEBI" id="CHEBI:75585"/>
        <dbReference type="ChEBI" id="CHEBI:75688"/>
    </reaction>
    <physiologicalReaction direction="left-to-right" evidence="26">
        <dbReference type="Rhea" id="RHEA:40980"/>
    </physiologicalReaction>
</comment>
<comment type="catalytic activity">
    <reaction evidence="38">
        <text>1-hexadecanoyl-2-(9Z-octadecenoyl)-sn-glycero-3-phosphoethanolamine + H2O = 1-hexadecanoyl-sn-glycero-3-phosphoethanolamine + (9Z)-octadecenoate + H(+)</text>
        <dbReference type="Rhea" id="RHEA:40911"/>
        <dbReference type="ChEBI" id="CHEBI:15377"/>
        <dbReference type="ChEBI" id="CHEBI:15378"/>
        <dbReference type="ChEBI" id="CHEBI:30823"/>
        <dbReference type="ChEBI" id="CHEBI:73004"/>
        <dbReference type="ChEBI" id="CHEBI:73007"/>
    </reaction>
    <physiologicalReaction direction="left-to-right" evidence="38">
        <dbReference type="Rhea" id="RHEA:40912"/>
    </physiologicalReaction>
</comment>
<dbReference type="PANTHER" id="PTHR21325">
    <property type="entry name" value="PHOSPHOLIPASE B, PLB1"/>
    <property type="match status" value="1"/>
</dbReference>
<evidence type="ECO:0000256" key="36">
    <source>
        <dbReference type="ARBA" id="ARBA00048386"/>
    </source>
</evidence>
<dbReference type="GO" id="GO:0006644">
    <property type="term" value="P:phospholipid metabolic process"/>
    <property type="evidence" value="ECO:0007669"/>
    <property type="project" value="TreeGrafter"/>
</dbReference>
<sequence length="384" mass="43156">MLLLILILATVLTSLNYAQKELGVPDYKCDPSLMAPSKEKPINVNSLRPADINIIMGLGDSLSAGNGARAKTIFGVLDQYRGLSFTMGGDKSLEQHITIPNILRKYNPKLFGQSHGVGDAHNWNVSCFNHAFPGAKARDLPQQAQHLIRILKQHPDKVDIKNDWKLLNIFIGGNDLCAYSDNFITHIKNAILIIKKAIPKVLVNLIIIFHIDLVRQLDVSDGVCKGIHLFECTCAIDNRFDNDYMRNISKSYQLAEKQLKQSGLFESDDFTLVTQPLFSNVDDAPRLANGSVNLDYLAPDCFHFSQLGHSLVSSWVWKNMLEPVGNKTTKANLNLPALPLSCPDPSCPFIRTTENSKNCTKYFSPDKLKSTRRRKLRRRIVRRE</sequence>
<evidence type="ECO:0000256" key="25">
    <source>
        <dbReference type="ARBA" id="ARBA00047324"/>
    </source>
</evidence>
<evidence type="ECO:0000256" key="28">
    <source>
        <dbReference type="ARBA" id="ARBA00047459"/>
    </source>
</evidence>
<comment type="catalytic activity">
    <reaction evidence="41">
        <text>1,3-dihexadecanoyl-2-(9Z-octadecenoyl)glycerol + H2O = 1,3-dihexadecanoylglycerol + (9Z)-octadecenoate + H(+)</text>
        <dbReference type="Rhea" id="RHEA:40983"/>
        <dbReference type="ChEBI" id="CHEBI:15377"/>
        <dbReference type="ChEBI" id="CHEBI:15378"/>
        <dbReference type="ChEBI" id="CHEBI:30823"/>
        <dbReference type="ChEBI" id="CHEBI:75688"/>
        <dbReference type="ChEBI" id="CHEBI:77619"/>
    </reaction>
    <physiologicalReaction direction="left-to-right" evidence="41">
        <dbReference type="Rhea" id="RHEA:40984"/>
    </physiologicalReaction>
</comment>
<dbReference type="InterPro" id="IPR035547">
    <property type="entry name" value="Phospholipase_B"/>
</dbReference>
<evidence type="ECO:0000256" key="45">
    <source>
        <dbReference type="ARBA" id="ARBA00049372"/>
    </source>
</evidence>
<comment type="catalytic activity">
    <reaction evidence="39">
        <text>1-hexadecanoyl-sn-glycero-3-phosphocholine + H2O = sn-glycerol 3-phosphocholine + hexadecanoate + H(+)</text>
        <dbReference type="Rhea" id="RHEA:40435"/>
        <dbReference type="ChEBI" id="CHEBI:7896"/>
        <dbReference type="ChEBI" id="CHEBI:15377"/>
        <dbReference type="ChEBI" id="CHEBI:15378"/>
        <dbReference type="ChEBI" id="CHEBI:16870"/>
        <dbReference type="ChEBI" id="CHEBI:72998"/>
    </reaction>
    <physiologicalReaction direction="left-to-right" evidence="39">
        <dbReference type="Rhea" id="RHEA:40436"/>
    </physiologicalReaction>
</comment>
<evidence type="ECO:0000256" key="37">
    <source>
        <dbReference type="ARBA" id="ARBA00048454"/>
    </source>
</evidence>
<feature type="chain" id="PRO_5037057633" description="Phospholipase B1, membrane-associated" evidence="47">
    <location>
        <begin position="19"/>
        <end position="384"/>
    </location>
</feature>
<comment type="catalytic activity">
    <reaction evidence="19">
        <text>a 1,2-diacyl-sn-glycero-3-phosphocholine + H2O = a 1-acyl-sn-glycero-3-phosphocholine + a fatty acid + H(+)</text>
        <dbReference type="Rhea" id="RHEA:15801"/>
        <dbReference type="ChEBI" id="CHEBI:15377"/>
        <dbReference type="ChEBI" id="CHEBI:15378"/>
        <dbReference type="ChEBI" id="CHEBI:28868"/>
        <dbReference type="ChEBI" id="CHEBI:57643"/>
        <dbReference type="ChEBI" id="CHEBI:58168"/>
        <dbReference type="EC" id="3.1.1.4"/>
    </reaction>
    <physiologicalReaction direction="left-to-right" evidence="19">
        <dbReference type="Rhea" id="RHEA:15802"/>
    </physiologicalReaction>
</comment>
<evidence type="ECO:0000256" key="16">
    <source>
        <dbReference type="ARBA" id="ARBA00023264"/>
    </source>
</evidence>
<dbReference type="EC" id="3.1.1.5" evidence="3"/>
<dbReference type="GO" id="GO:0004622">
    <property type="term" value="F:phosphatidylcholine lysophospholipase activity"/>
    <property type="evidence" value="ECO:0007669"/>
    <property type="project" value="UniProtKB-EC"/>
</dbReference>
<keyword evidence="9 47" id="KW-0732">Signal</keyword>
<evidence type="ECO:0000256" key="29">
    <source>
        <dbReference type="ARBA" id="ARBA00048011"/>
    </source>
</evidence>
<evidence type="ECO:0000256" key="12">
    <source>
        <dbReference type="ARBA" id="ARBA00022989"/>
    </source>
</evidence>
<dbReference type="Pfam" id="PF00657">
    <property type="entry name" value="Lipase_GDSL"/>
    <property type="match status" value="1"/>
</dbReference>
<keyword evidence="15" id="KW-0325">Glycoprotein</keyword>
<evidence type="ECO:0000256" key="44">
    <source>
        <dbReference type="ARBA" id="ARBA00049363"/>
    </source>
</evidence>
<comment type="catalytic activity">
    <reaction evidence="40">
        <text>1-hexadecanoyl-2-(9Z-octadecenoyl)-sn-glycero-3-phosphocholine + H2O = 1-hexadecanoyl-sn-glycero-3-phosphocholine + (9Z)-octadecenoate + H(+)</text>
        <dbReference type="Rhea" id="RHEA:38779"/>
        <dbReference type="ChEBI" id="CHEBI:15377"/>
        <dbReference type="ChEBI" id="CHEBI:15378"/>
        <dbReference type="ChEBI" id="CHEBI:30823"/>
        <dbReference type="ChEBI" id="CHEBI:72998"/>
        <dbReference type="ChEBI" id="CHEBI:73001"/>
    </reaction>
    <physiologicalReaction direction="left-to-right" evidence="40">
        <dbReference type="Rhea" id="RHEA:38780"/>
    </physiologicalReaction>
</comment>
<evidence type="ECO:0000256" key="23">
    <source>
        <dbReference type="ARBA" id="ARBA00033022"/>
    </source>
</evidence>
<evidence type="ECO:0000256" key="43">
    <source>
        <dbReference type="ARBA" id="ARBA00048939"/>
    </source>
</evidence>
<comment type="catalytic activity">
    <reaction evidence="17">
        <text>a triacylglycerol + H2O = a diacylglycerol + a fatty acid + H(+)</text>
        <dbReference type="Rhea" id="RHEA:12044"/>
        <dbReference type="ChEBI" id="CHEBI:15377"/>
        <dbReference type="ChEBI" id="CHEBI:15378"/>
        <dbReference type="ChEBI" id="CHEBI:17855"/>
        <dbReference type="ChEBI" id="CHEBI:18035"/>
        <dbReference type="ChEBI" id="CHEBI:28868"/>
        <dbReference type="EC" id="3.1.1.3"/>
    </reaction>
    <physiologicalReaction direction="left-to-right" evidence="17">
        <dbReference type="Rhea" id="RHEA:12045"/>
    </physiologicalReaction>
</comment>